<gene>
    <name evidence="1" type="ORF">METZ01_LOCUS409637</name>
</gene>
<dbReference type="AlphaFoldDB" id="A0A382WDB4"/>
<sequence>MSDFEKLTVKNFQAYALSVYDDPQCIDIQDFQEDVRRFRYLKRLLHRYHENGELRERLMLNHLITLFNVFGFDPCMRMLQFKIKEDNYWSSLKTMLLFLGYIEEGWETDIPLDDELTQRLRDL</sequence>
<dbReference type="Pfam" id="PF23837">
    <property type="entry name" value="DUF7207"/>
    <property type="match status" value="1"/>
</dbReference>
<name>A0A382WDB4_9ZZZZ</name>
<organism evidence="1">
    <name type="scientific">marine metagenome</name>
    <dbReference type="NCBI Taxonomy" id="408172"/>
    <lineage>
        <taxon>unclassified sequences</taxon>
        <taxon>metagenomes</taxon>
        <taxon>ecological metagenomes</taxon>
    </lineage>
</organism>
<accession>A0A382WDB4</accession>
<evidence type="ECO:0000313" key="1">
    <source>
        <dbReference type="EMBL" id="SVD56783.1"/>
    </source>
</evidence>
<reference evidence="1" key="1">
    <citation type="submission" date="2018-05" db="EMBL/GenBank/DDBJ databases">
        <authorList>
            <person name="Lanie J.A."/>
            <person name="Ng W.-L."/>
            <person name="Kazmierczak K.M."/>
            <person name="Andrzejewski T.M."/>
            <person name="Davidsen T.M."/>
            <person name="Wayne K.J."/>
            <person name="Tettelin H."/>
            <person name="Glass J.I."/>
            <person name="Rusch D."/>
            <person name="Podicherti R."/>
            <person name="Tsui H.-C.T."/>
            <person name="Winkler M.E."/>
        </authorList>
    </citation>
    <scope>NUCLEOTIDE SEQUENCE</scope>
</reference>
<protein>
    <submittedName>
        <fullName evidence="1">Uncharacterized protein</fullName>
    </submittedName>
</protein>
<dbReference type="EMBL" id="UINC01158959">
    <property type="protein sequence ID" value="SVD56783.1"/>
    <property type="molecule type" value="Genomic_DNA"/>
</dbReference>
<dbReference type="InterPro" id="IPR055631">
    <property type="entry name" value="DUF7207"/>
</dbReference>
<proteinExistence type="predicted"/>